<dbReference type="SUPFAM" id="SSF56281">
    <property type="entry name" value="Metallo-hydrolase/oxidoreductase"/>
    <property type="match status" value="1"/>
</dbReference>
<dbReference type="Proteomes" id="UP000002215">
    <property type="component" value="Chromosome"/>
</dbReference>
<protein>
    <submittedName>
        <fullName evidence="2">Beta-lactamase domain protein</fullName>
    </submittedName>
</protein>
<dbReference type="AlphaFoldDB" id="A0A979G0Z9"/>
<name>A0A979G0Z9_CHIPD</name>
<organism evidence="2 3">
    <name type="scientific">Chitinophaga pinensis (strain ATCC 43595 / DSM 2588 / LMG 13176 / NBRC 15968 / NCIMB 11800 / UQM 2034)</name>
    <dbReference type="NCBI Taxonomy" id="485918"/>
    <lineage>
        <taxon>Bacteria</taxon>
        <taxon>Pseudomonadati</taxon>
        <taxon>Bacteroidota</taxon>
        <taxon>Chitinophagia</taxon>
        <taxon>Chitinophagales</taxon>
        <taxon>Chitinophagaceae</taxon>
        <taxon>Chitinophaga</taxon>
    </lineage>
</organism>
<dbReference type="PANTHER" id="PTHR42663">
    <property type="entry name" value="HYDROLASE C777.06C-RELATED-RELATED"/>
    <property type="match status" value="1"/>
</dbReference>
<dbReference type="EMBL" id="CP001699">
    <property type="protein sequence ID" value="ACU58782.1"/>
    <property type="molecule type" value="Genomic_DNA"/>
</dbReference>
<sequence>MKVTFLGTGTSQGVPVIACGCQVCVSSNSKDKRLRSSILISDTPAGNIVVDTTPDFRYQMLRAGVKHLEAVLITHSHKDHIAGMDDIRAFNYFQQRAIDIYATEFSQQVIRNEFSYAFAEQKYPGIPELNLRTLTNASFNVNGLDIAPINVMHHRMPVMGFRFNDFTYITDANFIAEEEKKKIIGSKVLVLNTLRKEKHISHFTLGEGIELARELGVPQVYFTHISHQLGLHEEVSAELPHGMALAYDGLEVIL</sequence>
<dbReference type="CDD" id="cd16279">
    <property type="entry name" value="metallo-hydrolase-like_MBL-fold"/>
    <property type="match status" value="1"/>
</dbReference>
<reference evidence="3" key="1">
    <citation type="submission" date="2009-08" db="EMBL/GenBank/DDBJ databases">
        <title>The complete genome of Chitinophaga pinensis DSM 2588.</title>
        <authorList>
            <consortium name="US DOE Joint Genome Institute (JGI-PGF)"/>
            <person name="Lucas S."/>
            <person name="Copeland A."/>
            <person name="Lapidus A."/>
            <person name="Glavina del Rio T."/>
            <person name="Dalin E."/>
            <person name="Tice H."/>
            <person name="Bruce D."/>
            <person name="Goodwin L."/>
            <person name="Pitluck S."/>
            <person name="Kyrpides N."/>
            <person name="Mavromatis K."/>
            <person name="Ivanova N."/>
            <person name="Mikhailova N."/>
            <person name="Sims D."/>
            <person name="Meinche L."/>
            <person name="Brettin T."/>
            <person name="Detter J.C."/>
            <person name="Han C."/>
            <person name="Larimer F."/>
            <person name="Land M."/>
            <person name="Hauser L."/>
            <person name="Markowitz V."/>
            <person name="Cheng J.-F."/>
            <person name="Hugenholtz P."/>
            <person name="Woyke T."/>
            <person name="Wu D."/>
            <person name="Spring S."/>
            <person name="Klenk H.-P."/>
            <person name="Eisen J.A."/>
        </authorList>
    </citation>
    <scope>NUCLEOTIDE SEQUENCE [LARGE SCALE GENOMIC DNA]</scope>
    <source>
        <strain evidence="3">ATCC 43595 / DSM 2588 / LMG 13176 / NBRC 15968 / NCIMB 11800 / UQM 2034</strain>
    </source>
</reference>
<dbReference type="Gene3D" id="3.60.15.10">
    <property type="entry name" value="Ribonuclease Z/Hydroxyacylglutathione hydrolase-like"/>
    <property type="match status" value="1"/>
</dbReference>
<evidence type="ECO:0000259" key="1">
    <source>
        <dbReference type="Pfam" id="PF12706"/>
    </source>
</evidence>
<dbReference type="OrthoDB" id="9781189at2"/>
<dbReference type="KEGG" id="cpi:Cpin_1284"/>
<reference evidence="2 3" key="2">
    <citation type="journal article" date="2010" name="Stand. Genomic Sci.">
        <title>Complete genome sequence of Chitinophaga pinensis type strain (UQM 2034).</title>
        <authorList>
            <person name="Glavina Del Rio T."/>
            <person name="Abt B."/>
            <person name="Spring S."/>
            <person name="Lapidus A."/>
            <person name="Nolan M."/>
            <person name="Tice H."/>
            <person name="Copeland A."/>
            <person name="Cheng J.F."/>
            <person name="Chen F."/>
            <person name="Bruce D."/>
            <person name="Goodwin L."/>
            <person name="Pitluck S."/>
            <person name="Ivanova N."/>
            <person name="Mavromatis K."/>
            <person name="Mikhailova N."/>
            <person name="Pati A."/>
            <person name="Chen A."/>
            <person name="Palaniappan K."/>
            <person name="Land M."/>
            <person name="Hauser L."/>
            <person name="Chang Y.J."/>
            <person name="Jeffries C.D."/>
            <person name="Chain P."/>
            <person name="Saunders E."/>
            <person name="Detter J.C."/>
            <person name="Brettin T."/>
            <person name="Rohde M."/>
            <person name="Goker M."/>
            <person name="Bristow J."/>
            <person name="Eisen J.A."/>
            <person name="Markowitz V."/>
            <person name="Hugenholtz P."/>
            <person name="Kyrpides N.C."/>
            <person name="Klenk H.P."/>
            <person name="Lucas S."/>
        </authorList>
    </citation>
    <scope>NUCLEOTIDE SEQUENCE [LARGE SCALE GENOMIC DNA]</scope>
    <source>
        <strain evidence="3">ATCC 43595 / DSM 2588 / LMG 13176 / NBRC 15968 / NCIMB 11800 / UQM 2034</strain>
    </source>
</reference>
<dbReference type="InterPro" id="IPR036866">
    <property type="entry name" value="RibonucZ/Hydroxyglut_hydro"/>
</dbReference>
<evidence type="ECO:0000313" key="2">
    <source>
        <dbReference type="EMBL" id="ACU58782.1"/>
    </source>
</evidence>
<dbReference type="PROSITE" id="PS51257">
    <property type="entry name" value="PROKAR_LIPOPROTEIN"/>
    <property type="match status" value="1"/>
</dbReference>
<dbReference type="InterPro" id="IPR001279">
    <property type="entry name" value="Metallo-B-lactamas"/>
</dbReference>
<feature type="domain" description="Metallo-beta-lactamase" evidence="1">
    <location>
        <begin position="47"/>
        <end position="225"/>
    </location>
</feature>
<gene>
    <name evidence="2" type="ordered locus">Cpin_1284</name>
</gene>
<proteinExistence type="predicted"/>
<dbReference type="RefSeq" id="WP_012788958.1">
    <property type="nucleotide sequence ID" value="NC_013132.1"/>
</dbReference>
<dbReference type="Pfam" id="PF12706">
    <property type="entry name" value="Lactamase_B_2"/>
    <property type="match status" value="1"/>
</dbReference>
<dbReference type="PANTHER" id="PTHR42663:SF6">
    <property type="entry name" value="HYDROLASE C777.06C-RELATED"/>
    <property type="match status" value="1"/>
</dbReference>
<evidence type="ECO:0000313" key="3">
    <source>
        <dbReference type="Proteomes" id="UP000002215"/>
    </source>
</evidence>
<accession>A0A979G0Z9</accession>